<sequence>MVVRSSEEFKSVVLKKLDFSSFEDDNYTLYTNKNRPELGYFISYSREGYYDLGIADYTIPQNFSLSFDNPELLMRFGLVYKGITEFKLENNPISSFTPSYFFVVEKDLKGHQNWKKGQHYHGIEITIHEKYFTDIIKPNFPNIMDLQAFITNYTYTYLPMEIVRIIHQLQSLVNENSLNSIYLESKILECIAILNNEVSKSSENAFTNQINYGNIYIGKDRIIKLTASDIRAIQKAHDIISENYSNPPSIETLSKIVYLNEQKLKAGFSKHYHMSIGDYTNHIRMTIAANLLSTTDLSIENIAREVGYNYSANFSKMFKKTYGKTPLKFRKAK</sequence>
<keyword evidence="6" id="KW-1185">Reference proteome</keyword>
<evidence type="ECO:0000259" key="4">
    <source>
        <dbReference type="PROSITE" id="PS01124"/>
    </source>
</evidence>
<reference evidence="5" key="1">
    <citation type="submission" date="2021-01" db="EMBL/GenBank/DDBJ databases">
        <title>Genome public.</title>
        <authorList>
            <person name="Liu C."/>
            <person name="Sun Q."/>
        </authorList>
    </citation>
    <scope>NUCLEOTIDE SEQUENCE</scope>
    <source>
        <strain evidence="5">YIM B02565</strain>
    </source>
</reference>
<dbReference type="GO" id="GO:0003700">
    <property type="term" value="F:DNA-binding transcription factor activity"/>
    <property type="evidence" value="ECO:0007669"/>
    <property type="project" value="InterPro"/>
</dbReference>
<dbReference type="AlphaFoldDB" id="A0A937FD43"/>
<evidence type="ECO:0000313" key="6">
    <source>
        <dbReference type="Proteomes" id="UP000623681"/>
    </source>
</evidence>
<feature type="domain" description="HTH araC/xylS-type" evidence="4">
    <location>
        <begin position="234"/>
        <end position="332"/>
    </location>
</feature>
<name>A0A937FD43_9CLOT</name>
<keyword evidence="3" id="KW-0804">Transcription</keyword>
<dbReference type="EMBL" id="JAESWA010000010">
    <property type="protein sequence ID" value="MBL4930595.1"/>
    <property type="molecule type" value="Genomic_DNA"/>
</dbReference>
<dbReference type="SUPFAM" id="SSF46689">
    <property type="entry name" value="Homeodomain-like"/>
    <property type="match status" value="1"/>
</dbReference>
<dbReference type="InterPro" id="IPR018062">
    <property type="entry name" value="HTH_AraC-typ_CS"/>
</dbReference>
<protein>
    <submittedName>
        <fullName evidence="5">Helix-turn-helix domain-containing protein</fullName>
    </submittedName>
</protein>
<comment type="caution">
    <text evidence="5">The sequence shown here is derived from an EMBL/GenBank/DDBJ whole genome shotgun (WGS) entry which is preliminary data.</text>
</comment>
<keyword evidence="2" id="KW-0238">DNA-binding</keyword>
<gene>
    <name evidence="5" type="ORF">JK634_02120</name>
</gene>
<evidence type="ECO:0000256" key="2">
    <source>
        <dbReference type="ARBA" id="ARBA00023125"/>
    </source>
</evidence>
<dbReference type="InterPro" id="IPR020449">
    <property type="entry name" value="Tscrpt_reg_AraC-type_HTH"/>
</dbReference>
<organism evidence="5 6">
    <name type="scientific">Clostridium paridis</name>
    <dbReference type="NCBI Taxonomy" id="2803863"/>
    <lineage>
        <taxon>Bacteria</taxon>
        <taxon>Bacillati</taxon>
        <taxon>Bacillota</taxon>
        <taxon>Clostridia</taxon>
        <taxon>Eubacteriales</taxon>
        <taxon>Clostridiaceae</taxon>
        <taxon>Clostridium</taxon>
    </lineage>
</organism>
<dbReference type="PRINTS" id="PR00032">
    <property type="entry name" value="HTHARAC"/>
</dbReference>
<dbReference type="InterPro" id="IPR018060">
    <property type="entry name" value="HTH_AraC"/>
</dbReference>
<dbReference type="SMART" id="SM00342">
    <property type="entry name" value="HTH_ARAC"/>
    <property type="match status" value="1"/>
</dbReference>
<keyword evidence="1" id="KW-0805">Transcription regulation</keyword>
<dbReference type="PROSITE" id="PS00041">
    <property type="entry name" value="HTH_ARAC_FAMILY_1"/>
    <property type="match status" value="1"/>
</dbReference>
<evidence type="ECO:0000256" key="1">
    <source>
        <dbReference type="ARBA" id="ARBA00023015"/>
    </source>
</evidence>
<evidence type="ECO:0000256" key="3">
    <source>
        <dbReference type="ARBA" id="ARBA00023163"/>
    </source>
</evidence>
<proteinExistence type="predicted"/>
<dbReference type="PROSITE" id="PS01124">
    <property type="entry name" value="HTH_ARAC_FAMILY_2"/>
    <property type="match status" value="1"/>
</dbReference>
<dbReference type="PANTHER" id="PTHR47893">
    <property type="entry name" value="REGULATORY PROTEIN PCHR"/>
    <property type="match status" value="1"/>
</dbReference>
<dbReference type="Pfam" id="PF12833">
    <property type="entry name" value="HTH_18"/>
    <property type="match status" value="1"/>
</dbReference>
<dbReference type="RefSeq" id="WP_202765974.1">
    <property type="nucleotide sequence ID" value="NZ_JAESWA010000010.1"/>
</dbReference>
<accession>A0A937FD43</accession>
<dbReference type="InterPro" id="IPR053142">
    <property type="entry name" value="PchR_regulatory_protein"/>
</dbReference>
<dbReference type="PANTHER" id="PTHR47893:SF1">
    <property type="entry name" value="REGULATORY PROTEIN PCHR"/>
    <property type="match status" value="1"/>
</dbReference>
<evidence type="ECO:0000313" key="5">
    <source>
        <dbReference type="EMBL" id="MBL4930595.1"/>
    </source>
</evidence>
<dbReference type="Gene3D" id="1.10.10.60">
    <property type="entry name" value="Homeodomain-like"/>
    <property type="match status" value="2"/>
</dbReference>
<dbReference type="GO" id="GO:0043565">
    <property type="term" value="F:sequence-specific DNA binding"/>
    <property type="evidence" value="ECO:0007669"/>
    <property type="project" value="InterPro"/>
</dbReference>
<dbReference type="InterPro" id="IPR009057">
    <property type="entry name" value="Homeodomain-like_sf"/>
</dbReference>
<dbReference type="Proteomes" id="UP000623681">
    <property type="component" value="Unassembled WGS sequence"/>
</dbReference>